<proteinExistence type="predicted"/>
<organism evidence="1">
    <name type="scientific">bioreactor metagenome</name>
    <dbReference type="NCBI Taxonomy" id="1076179"/>
    <lineage>
        <taxon>unclassified sequences</taxon>
        <taxon>metagenomes</taxon>
        <taxon>ecological metagenomes</taxon>
    </lineage>
</organism>
<evidence type="ECO:0000313" key="1">
    <source>
        <dbReference type="EMBL" id="MPN54557.1"/>
    </source>
</evidence>
<comment type="caution">
    <text evidence="1">The sequence shown here is derived from an EMBL/GenBank/DDBJ whole genome shotgun (WGS) entry which is preliminary data.</text>
</comment>
<dbReference type="AlphaFoldDB" id="A0A645ITS0"/>
<reference evidence="1" key="1">
    <citation type="submission" date="2019-08" db="EMBL/GenBank/DDBJ databases">
        <authorList>
            <person name="Kucharzyk K."/>
            <person name="Murdoch R.W."/>
            <person name="Higgins S."/>
            <person name="Loffler F."/>
        </authorList>
    </citation>
    <scope>NUCLEOTIDE SEQUENCE</scope>
</reference>
<sequence>MNDYAMIENGIVVNVIVGPLPDGIEGIALNGRPVAIGDAYADGVFLRNGEPVLTEVERIQALTAEIERLQAQLAQ</sequence>
<accession>A0A645ITS0</accession>
<dbReference type="EMBL" id="VSSQ01122900">
    <property type="protein sequence ID" value="MPN54557.1"/>
    <property type="molecule type" value="Genomic_DNA"/>
</dbReference>
<protein>
    <submittedName>
        <fullName evidence="1">Uncharacterized protein</fullName>
    </submittedName>
</protein>
<name>A0A645ITS0_9ZZZZ</name>
<gene>
    <name evidence="1" type="ORF">SDC9_202228</name>
</gene>